<gene>
    <name evidence="2" type="ORF">HY544_05270</name>
</gene>
<feature type="transmembrane region" description="Helical" evidence="1">
    <location>
        <begin position="15"/>
        <end position="38"/>
    </location>
</feature>
<accession>A0A8T3YKX1</accession>
<keyword evidence="1" id="KW-1133">Transmembrane helix</keyword>
<evidence type="ECO:0000313" key="2">
    <source>
        <dbReference type="EMBL" id="MBI4210883.1"/>
    </source>
</evidence>
<reference evidence="2" key="1">
    <citation type="submission" date="2020-07" db="EMBL/GenBank/DDBJ databases">
        <title>Huge and variable diversity of episymbiotic CPR bacteria and DPANN archaea in groundwater ecosystems.</title>
        <authorList>
            <person name="He C.Y."/>
            <person name="Keren R."/>
            <person name="Whittaker M."/>
            <person name="Farag I.F."/>
            <person name="Doudna J."/>
            <person name="Cate J.H.D."/>
            <person name="Banfield J.F."/>
        </authorList>
    </citation>
    <scope>NUCLEOTIDE SEQUENCE</scope>
    <source>
        <strain evidence="2">NC_groundwater_1296_Ag_S-0.2um_52_80</strain>
    </source>
</reference>
<keyword evidence="1" id="KW-0812">Transmembrane</keyword>
<dbReference type="EMBL" id="JACQPB010000047">
    <property type="protein sequence ID" value="MBI4210883.1"/>
    <property type="molecule type" value="Genomic_DNA"/>
</dbReference>
<dbReference type="Proteomes" id="UP000732298">
    <property type="component" value="Unassembled WGS sequence"/>
</dbReference>
<sequence length="119" mass="13519">MGFLEILNAMVNLDVVFLVGVIMNNLSWVFFFLTAGYIFTDGKHAIRNGVIFSLLVLTSQDIFKLTGFGIYTAFGLGLLYMLRVPMLLFLQNTRDWGKHIPLAWVLSFWFVVAVVAFMT</sequence>
<organism evidence="2 3">
    <name type="scientific">Candidatus Iainarchaeum sp</name>
    <dbReference type="NCBI Taxonomy" id="3101447"/>
    <lineage>
        <taxon>Archaea</taxon>
        <taxon>Candidatus Iainarchaeota</taxon>
        <taxon>Candidatus Iainarchaeia</taxon>
        <taxon>Candidatus Iainarchaeales</taxon>
        <taxon>Candidatus Iainarchaeaceae</taxon>
        <taxon>Candidatus Iainarchaeum</taxon>
    </lineage>
</organism>
<feature type="transmembrane region" description="Helical" evidence="1">
    <location>
        <begin position="102"/>
        <end position="118"/>
    </location>
</feature>
<feature type="transmembrane region" description="Helical" evidence="1">
    <location>
        <begin position="69"/>
        <end position="90"/>
    </location>
</feature>
<name>A0A8T3YKX1_9ARCH</name>
<dbReference type="AlphaFoldDB" id="A0A8T3YKX1"/>
<evidence type="ECO:0000256" key="1">
    <source>
        <dbReference type="SAM" id="Phobius"/>
    </source>
</evidence>
<proteinExistence type="predicted"/>
<comment type="caution">
    <text evidence="2">The sequence shown here is derived from an EMBL/GenBank/DDBJ whole genome shotgun (WGS) entry which is preliminary data.</text>
</comment>
<evidence type="ECO:0000313" key="3">
    <source>
        <dbReference type="Proteomes" id="UP000732298"/>
    </source>
</evidence>
<protein>
    <submittedName>
        <fullName evidence="2">Uncharacterized protein</fullName>
    </submittedName>
</protein>
<keyword evidence="1" id="KW-0472">Membrane</keyword>